<evidence type="ECO:0000313" key="2">
    <source>
        <dbReference type="EMBL" id="RYO84991.1"/>
    </source>
</evidence>
<keyword evidence="3" id="KW-1185">Reference proteome</keyword>
<accession>A0ABY0H504</accession>
<keyword evidence="1" id="KW-0732">Signal</keyword>
<feature type="chain" id="PRO_5046996245" evidence="1">
    <location>
        <begin position="27"/>
        <end position="128"/>
    </location>
</feature>
<feature type="signal peptide" evidence="1">
    <location>
        <begin position="1"/>
        <end position="26"/>
    </location>
</feature>
<gene>
    <name evidence="2" type="ORF">DL762_005402</name>
</gene>
<sequence length="128" mass="14093">MHGAGRHVNANVSVMGAPLLRFLAFAAEVQMRAPLPDQASVGGGEQNCEHLLLDVFRDKSRILAKLGEICLLLIAAGTHIPFDGYEDGTTSVPRLLRLLGLHTVVLNEECEKSQGRINRRGRKKKRKK</sequence>
<comment type="caution">
    <text evidence="2">The sequence shown here is derived from an EMBL/GenBank/DDBJ whole genome shotgun (WGS) entry which is preliminary data.</text>
</comment>
<protein>
    <submittedName>
        <fullName evidence="2">Uncharacterized protein</fullName>
    </submittedName>
</protein>
<dbReference type="Proteomes" id="UP000294003">
    <property type="component" value="Unassembled WGS sequence"/>
</dbReference>
<reference evidence="2 3" key="1">
    <citation type="submission" date="2018-06" db="EMBL/GenBank/DDBJ databases">
        <title>Complete Genomes of Monosporascus.</title>
        <authorList>
            <person name="Robinson A.J."/>
            <person name="Natvig D.O."/>
        </authorList>
    </citation>
    <scope>NUCLEOTIDE SEQUENCE [LARGE SCALE GENOMIC DNA]</scope>
    <source>
        <strain evidence="2 3">CBS 609.92</strain>
    </source>
</reference>
<organism evidence="2 3">
    <name type="scientific">Monosporascus cannonballus</name>
    <dbReference type="NCBI Taxonomy" id="155416"/>
    <lineage>
        <taxon>Eukaryota</taxon>
        <taxon>Fungi</taxon>
        <taxon>Dikarya</taxon>
        <taxon>Ascomycota</taxon>
        <taxon>Pezizomycotina</taxon>
        <taxon>Sordariomycetes</taxon>
        <taxon>Xylariomycetidae</taxon>
        <taxon>Xylariales</taxon>
        <taxon>Xylariales incertae sedis</taxon>
        <taxon>Monosporascus</taxon>
    </lineage>
</organism>
<evidence type="ECO:0000313" key="3">
    <source>
        <dbReference type="Proteomes" id="UP000294003"/>
    </source>
</evidence>
<proteinExistence type="predicted"/>
<dbReference type="EMBL" id="QJNS01000147">
    <property type="protein sequence ID" value="RYO84991.1"/>
    <property type="molecule type" value="Genomic_DNA"/>
</dbReference>
<evidence type="ECO:0000256" key="1">
    <source>
        <dbReference type="SAM" id="SignalP"/>
    </source>
</evidence>
<name>A0ABY0H504_9PEZI</name>